<evidence type="ECO:0000313" key="4">
    <source>
        <dbReference type="Proteomes" id="UP000289372"/>
    </source>
</evidence>
<dbReference type="KEGG" id="xpe:BJD13_13980"/>
<evidence type="ECO:0000313" key="1">
    <source>
        <dbReference type="EMBL" id="KLC03716.1"/>
    </source>
</evidence>
<reference evidence="1 3" key="1">
    <citation type="submission" date="2015-02" db="EMBL/GenBank/DDBJ databases">
        <title>Whole genome sequencing of multiple isolates of three species of pepper and tomato-infecting xanthomonads reveals genetic diversity in field strains and pinpoints effectors responsible for host specificity.</title>
        <authorList>
            <person name="Schwartz A."/>
            <person name="Dahlbeck D."/>
            <person name="Staskawicz B."/>
            <person name="Bart R."/>
            <person name="Potnis N."/>
            <person name="Minsavage G."/>
            <person name="Timilsina S."/>
            <person name="Goss E."/>
            <person name="Jones J."/>
            <person name="Vallad G."/>
            <person name="Barak J."/>
            <person name="Miller S."/>
            <person name="Ritchie D."/>
            <person name="Martins J.Jr."/>
            <person name="Patane J.S."/>
            <person name="Setubal J.C."/>
        </authorList>
    </citation>
    <scope>NUCLEOTIDE SEQUENCE [LARGE SCALE GENOMIC DNA]</scope>
    <source>
        <strain evidence="1 3">Xp3-15</strain>
    </source>
</reference>
<evidence type="ECO:0000313" key="3">
    <source>
        <dbReference type="Proteomes" id="UP000035369"/>
    </source>
</evidence>
<dbReference type="Proteomes" id="UP000289372">
    <property type="component" value="Unassembled WGS sequence"/>
</dbReference>
<keyword evidence="3" id="KW-1185">Reference proteome</keyword>
<protein>
    <submittedName>
        <fullName evidence="2">Uncharacterized protein</fullName>
    </submittedName>
</protein>
<evidence type="ECO:0000313" key="2">
    <source>
        <dbReference type="EMBL" id="RXD53291.1"/>
    </source>
</evidence>
<comment type="caution">
    <text evidence="2">The sequence shown here is derived from an EMBL/GenBank/DDBJ whole genome shotgun (WGS) entry which is preliminary data.</text>
</comment>
<dbReference type="AlphaFoldDB" id="A0AAQ0YMR8"/>
<dbReference type="Proteomes" id="UP000035369">
    <property type="component" value="Unassembled WGS sequence"/>
</dbReference>
<proteinExistence type="predicted"/>
<gene>
    <name evidence="2" type="ORF">DB769_12825</name>
    <name evidence="1" type="ORF">XP315_15775</name>
</gene>
<sequence length="71" mass="7922">MTPNDNLFNQSIFVYMLSSSAPTTVAKCGLVDISKSRICLTCLYTLDVLTHIGYFCRIVSASNVLQDSRRE</sequence>
<accession>A0AAQ0YMR8</accession>
<name>A0AAQ0YMR8_XANPE</name>
<reference evidence="2 4" key="2">
    <citation type="submission" date="2018-02" db="EMBL/GenBank/DDBJ databases">
        <title>Characterization of Xanthomonas diversity in transplant houses and field plants.</title>
        <authorList>
            <person name="Abrahamian P."/>
            <person name="Timilsina S."/>
            <person name="Minsavage G.V."/>
            <person name="Goss E.M."/>
            <person name="Jones J.B."/>
            <person name="Vallad G.E."/>
        </authorList>
    </citation>
    <scope>NUCLEOTIDE SEQUENCE [LARGE SCALE GENOMIC DNA]</scope>
    <source>
        <strain evidence="2 4">GEV2132</strain>
    </source>
</reference>
<dbReference type="EMBL" id="PUUL01000069">
    <property type="protein sequence ID" value="RXD53291.1"/>
    <property type="molecule type" value="Genomic_DNA"/>
</dbReference>
<dbReference type="EMBL" id="JZUY01000045">
    <property type="protein sequence ID" value="KLC03716.1"/>
    <property type="molecule type" value="Genomic_DNA"/>
</dbReference>
<organism evidence="2 4">
    <name type="scientific">Xanthomonas perforans</name>
    <dbReference type="NCBI Taxonomy" id="442694"/>
    <lineage>
        <taxon>Bacteria</taxon>
        <taxon>Pseudomonadati</taxon>
        <taxon>Pseudomonadota</taxon>
        <taxon>Gammaproteobacteria</taxon>
        <taxon>Lysobacterales</taxon>
        <taxon>Lysobacteraceae</taxon>
        <taxon>Xanthomonas</taxon>
    </lineage>
</organism>